<organism evidence="2 3">
    <name type="scientific">Candidatus Mediterraneibacter stercorigallinarum</name>
    <dbReference type="NCBI Taxonomy" id="2838686"/>
    <lineage>
        <taxon>Bacteria</taxon>
        <taxon>Bacillati</taxon>
        <taxon>Bacillota</taxon>
        <taxon>Clostridia</taxon>
        <taxon>Lachnospirales</taxon>
        <taxon>Lachnospiraceae</taxon>
        <taxon>Mediterraneibacter</taxon>
    </lineage>
</organism>
<feature type="non-terminal residue" evidence="2">
    <location>
        <position position="381"/>
    </location>
</feature>
<dbReference type="Gene3D" id="2.10.270.10">
    <property type="entry name" value="Cholin Binding"/>
    <property type="match status" value="1"/>
</dbReference>
<reference evidence="2" key="2">
    <citation type="submission" date="2021-04" db="EMBL/GenBank/DDBJ databases">
        <authorList>
            <person name="Gilroy R."/>
        </authorList>
    </citation>
    <scope>NUCLEOTIDE SEQUENCE</scope>
    <source>
        <strain evidence="2">ChiGjej1B1-13045</strain>
    </source>
</reference>
<sequence length="381" mass="42778">MDRMADKIRNAAVLAVLWFVFVIISVFGTEPAEVEAAMADNAYTQPFCADYYAFREARMKTTDRSYPGGWQEINGKRFYMVTDRQCYASGWKRFQGKNYYFDDDGYCVTGWIRTTAEVKWGTEARVMYFDPESAQMLTGYHVIDGIGRAFNNTGYLMVGRDNQLKVGGETYLTDNAGVCSHFVPALGGSFQNAAEVFPALSPDDVVSGDYEFQAKVNDNTTVETFGFDSSLFAGSSSSGYIEWCNVKDESLKGVIGAWYRNVGTYQGRTVDVKCVISDYKLQDLYGNEWGMIGFNREHIGIAQNGVEYAEMRMEFYDHESGEKIRVRGYATIADVDFSQACAITSPCEKIYVAQDCELLYMAGEGGSPVFADDLYNWKSRV</sequence>
<evidence type="ECO:0000313" key="3">
    <source>
        <dbReference type="Proteomes" id="UP000824017"/>
    </source>
</evidence>
<gene>
    <name evidence="2" type="ORF">H9817_00595</name>
</gene>
<evidence type="ECO:0000313" key="2">
    <source>
        <dbReference type="EMBL" id="HIZ12415.1"/>
    </source>
</evidence>
<name>A0A9D2D8U7_9FIRM</name>
<dbReference type="AlphaFoldDB" id="A0A9D2D8U7"/>
<dbReference type="SUPFAM" id="SSF69360">
    <property type="entry name" value="Cell wall binding repeat"/>
    <property type="match status" value="1"/>
</dbReference>
<comment type="caution">
    <text evidence="2">The sequence shown here is derived from an EMBL/GenBank/DDBJ whole genome shotgun (WGS) entry which is preliminary data.</text>
</comment>
<dbReference type="EMBL" id="DXCD01000019">
    <property type="protein sequence ID" value="HIZ12415.1"/>
    <property type="molecule type" value="Genomic_DNA"/>
</dbReference>
<dbReference type="Proteomes" id="UP000824017">
    <property type="component" value="Unassembled WGS sequence"/>
</dbReference>
<accession>A0A9D2D8U7</accession>
<proteinExistence type="predicted"/>
<protein>
    <submittedName>
        <fullName evidence="2">Uncharacterized protein</fullName>
    </submittedName>
</protein>
<keyword evidence="1" id="KW-0677">Repeat</keyword>
<evidence type="ECO:0000256" key="1">
    <source>
        <dbReference type="ARBA" id="ARBA00022737"/>
    </source>
</evidence>
<reference evidence="2" key="1">
    <citation type="journal article" date="2021" name="PeerJ">
        <title>Extensive microbial diversity within the chicken gut microbiome revealed by metagenomics and culture.</title>
        <authorList>
            <person name="Gilroy R."/>
            <person name="Ravi A."/>
            <person name="Getino M."/>
            <person name="Pursley I."/>
            <person name="Horton D.L."/>
            <person name="Alikhan N.F."/>
            <person name="Baker D."/>
            <person name="Gharbi K."/>
            <person name="Hall N."/>
            <person name="Watson M."/>
            <person name="Adriaenssens E.M."/>
            <person name="Foster-Nyarko E."/>
            <person name="Jarju S."/>
            <person name="Secka A."/>
            <person name="Antonio M."/>
            <person name="Oren A."/>
            <person name="Chaudhuri R.R."/>
            <person name="La Ragione R."/>
            <person name="Hildebrand F."/>
            <person name="Pallen M.J."/>
        </authorList>
    </citation>
    <scope>NUCLEOTIDE SEQUENCE</scope>
    <source>
        <strain evidence="2">ChiGjej1B1-13045</strain>
    </source>
</reference>
<dbReference type="InterPro" id="IPR018337">
    <property type="entry name" value="Cell_wall/Cho-bd_repeat"/>
</dbReference>
<dbReference type="Pfam" id="PF19127">
    <property type="entry name" value="Choline_bind_3"/>
    <property type="match status" value="1"/>
</dbReference>